<feature type="domain" description="SF3 helicase" evidence="5">
    <location>
        <begin position="549"/>
        <end position="712"/>
    </location>
</feature>
<dbReference type="InterPro" id="IPR015330">
    <property type="entry name" value="DNA_primase/pol_bifunc_N"/>
</dbReference>
<dbReference type="SUPFAM" id="SSF56747">
    <property type="entry name" value="Prim-pol domain"/>
    <property type="match status" value="1"/>
</dbReference>
<dbReference type="PROSITE" id="PS51206">
    <property type="entry name" value="SF3_HELICASE_1"/>
    <property type="match status" value="1"/>
</dbReference>
<evidence type="ECO:0000259" key="5">
    <source>
        <dbReference type="PROSITE" id="PS51206"/>
    </source>
</evidence>
<sequence length="857" mass="93441">MLPVSDSNALLAAALEYAARGWPVFPCSPRDKKPLIPRDKDDAGKPIKGTGGLHKASVDADTVRTWWERWPKAMIGLRMGVNGLFVLDFDPRTDEATGEEWTLDRLKGELEEQMRCPLPASLAVRTPSGGVHVYLAQPAGAAIRNRDNLPEHVDVRGEGGYVIAPPSVMADGLRYRWLRDDAAAPIVAAPPALAAILQAGKGAKKDVGKLVGEGVGAGDDGLRRYGLAALDAECRSIQSAPSGKRQNALNAGAYAVAQLAAGGALSETMARRAILAAALANPGNDDEGAIVATIDSGWAAGFAKPRDLSDVGTRAAHAPSRSSRLATANDNPHLPSCDEAEALHRRLAMRPMTDLGNAERFAERFGRRIRYVDKMGWMAYDGRRFILDGAEALIGGWVHETVRAIREEARAMRDSGRRDLGIEGAIDDLVETKRDGTEVLLSDKLVTWAKASESANRLSCIAGIARNLSRHGLTVQPEQLDRNPFLVNILNGTLELVTDPHAPQPWAELRLRPHDPADLITRLAPVEYDPDAACPVYDRFLARVQPGQDMRRFLHQWGGLSLTGDVSEQKLAFFHGKGANGKSTLVDTWATIAGDYAGTVPIETFLDQGRKRKGSDASPDLAALVGVRMLRTSEPEKGSKLAEALIKLATGGEPMPVRRLNRDPFDLHPAFKMTVSGNHRPSISGVDDGIWRRVMLVPWDVQIPDTEKDRQLVAKMQREAPGILNRLLAGLIDWRLNGLVEPASVRGATADYREQSDPLGRFLAACTRSETGQRVQSSKLYALFIAWAKATGEREWSQVGFSKALTDRGFKRIESHGMRWLDLIATRTPEELEADDWADPVASSPPRPWEDDDGWPL</sequence>
<dbReference type="NCBIfam" id="TIGR01613">
    <property type="entry name" value="primase_Cterm"/>
    <property type="match status" value="1"/>
</dbReference>
<keyword evidence="2" id="KW-0378">Hydrolase</keyword>
<feature type="compositionally biased region" description="Basic and acidic residues" evidence="4">
    <location>
        <begin position="33"/>
        <end position="45"/>
    </location>
</feature>
<dbReference type="InterPro" id="IPR027417">
    <property type="entry name" value="P-loop_NTPase"/>
</dbReference>
<dbReference type="EMBL" id="CP117411">
    <property type="protein sequence ID" value="WCT73792.1"/>
    <property type="molecule type" value="Genomic_DNA"/>
</dbReference>
<proteinExistence type="predicted"/>
<feature type="region of interest" description="Disordered" evidence="4">
    <location>
        <begin position="313"/>
        <end position="336"/>
    </location>
</feature>
<gene>
    <name evidence="6" type="ORF">PQ455_00735</name>
</gene>
<feature type="compositionally biased region" description="Polar residues" evidence="4">
    <location>
        <begin position="320"/>
        <end position="330"/>
    </location>
</feature>
<dbReference type="Proteomes" id="UP001220395">
    <property type="component" value="Chromosome"/>
</dbReference>
<keyword evidence="1" id="KW-0547">Nucleotide-binding</keyword>
<reference evidence="6 7" key="1">
    <citation type="submission" date="2023-02" db="EMBL/GenBank/DDBJ databases">
        <title>Genome sequence of Sphingomonas naphthae.</title>
        <authorList>
            <person name="Kim S."/>
            <person name="Heo J."/>
            <person name="Kwon S.-W."/>
        </authorList>
    </citation>
    <scope>NUCLEOTIDE SEQUENCE [LARGE SCALE GENOMIC DNA]</scope>
    <source>
        <strain evidence="6 7">KACC 18716</strain>
    </source>
</reference>
<evidence type="ECO:0000256" key="2">
    <source>
        <dbReference type="ARBA" id="ARBA00022801"/>
    </source>
</evidence>
<dbReference type="CDD" id="cd04859">
    <property type="entry name" value="Prim_Pol"/>
    <property type="match status" value="1"/>
</dbReference>
<evidence type="ECO:0000313" key="7">
    <source>
        <dbReference type="Proteomes" id="UP001220395"/>
    </source>
</evidence>
<organism evidence="6 7">
    <name type="scientific">Sphingomonas naphthae</name>
    <dbReference type="NCBI Taxonomy" id="1813468"/>
    <lineage>
        <taxon>Bacteria</taxon>
        <taxon>Pseudomonadati</taxon>
        <taxon>Pseudomonadota</taxon>
        <taxon>Alphaproteobacteria</taxon>
        <taxon>Sphingomonadales</taxon>
        <taxon>Sphingomonadaceae</taxon>
        <taxon>Sphingomonas</taxon>
    </lineage>
</organism>
<keyword evidence="3" id="KW-0067">ATP-binding</keyword>
<evidence type="ECO:0000313" key="6">
    <source>
        <dbReference type="EMBL" id="WCT73792.1"/>
    </source>
</evidence>
<dbReference type="InterPro" id="IPR014015">
    <property type="entry name" value="Helicase_SF3_DNA-vir"/>
</dbReference>
<dbReference type="Pfam" id="PF08706">
    <property type="entry name" value="D5_N"/>
    <property type="match status" value="1"/>
</dbReference>
<dbReference type="InterPro" id="IPR014818">
    <property type="entry name" value="Phage/plasmid_primase_P4_C"/>
</dbReference>
<evidence type="ECO:0000256" key="4">
    <source>
        <dbReference type="SAM" id="MobiDB-lite"/>
    </source>
</evidence>
<evidence type="ECO:0000256" key="1">
    <source>
        <dbReference type="ARBA" id="ARBA00022741"/>
    </source>
</evidence>
<feature type="region of interest" description="Disordered" evidence="4">
    <location>
        <begin position="33"/>
        <end position="54"/>
    </location>
</feature>
<evidence type="ECO:0000256" key="3">
    <source>
        <dbReference type="ARBA" id="ARBA00022840"/>
    </source>
</evidence>
<dbReference type="SMART" id="SM00885">
    <property type="entry name" value="D5_N"/>
    <property type="match status" value="1"/>
</dbReference>
<name>A0ABY7TKP2_9SPHN</name>
<dbReference type="SMART" id="SM00943">
    <property type="entry name" value="Prim-Pol"/>
    <property type="match status" value="1"/>
</dbReference>
<dbReference type="PANTHER" id="PTHR35372:SF2">
    <property type="entry name" value="SF3 HELICASE DOMAIN-CONTAINING PROTEIN"/>
    <property type="match status" value="1"/>
</dbReference>
<dbReference type="Gene3D" id="3.40.50.300">
    <property type="entry name" value="P-loop containing nucleotide triphosphate hydrolases"/>
    <property type="match status" value="1"/>
</dbReference>
<dbReference type="InterPro" id="IPR006500">
    <property type="entry name" value="Helicase_put_C_phage/plasmid"/>
</dbReference>
<dbReference type="Pfam" id="PF09250">
    <property type="entry name" value="Prim-Pol"/>
    <property type="match status" value="1"/>
</dbReference>
<protein>
    <submittedName>
        <fullName evidence="6">Phage/plasmid primase, P4 family</fullName>
    </submittedName>
</protein>
<feature type="region of interest" description="Disordered" evidence="4">
    <location>
        <begin position="832"/>
        <end position="857"/>
    </location>
</feature>
<dbReference type="RefSeq" id="WP_273688301.1">
    <property type="nucleotide sequence ID" value="NZ_CP117411.1"/>
</dbReference>
<accession>A0ABY7TKP2</accession>
<dbReference type="InterPro" id="IPR051620">
    <property type="entry name" value="ORF904-like_C"/>
</dbReference>
<dbReference type="PANTHER" id="PTHR35372">
    <property type="entry name" value="ATP BINDING PROTEIN-RELATED"/>
    <property type="match status" value="1"/>
</dbReference>
<keyword evidence="7" id="KW-1185">Reference proteome</keyword>